<reference evidence="1 2" key="2">
    <citation type="journal article" date="2017" name="Front. Plant Sci.">
        <title>Gene Classification and Mining of Molecular Markers Useful in Red Clover (Trifolium pratense) Breeding.</title>
        <authorList>
            <person name="Istvanek J."/>
            <person name="Dluhosova J."/>
            <person name="Dluhos P."/>
            <person name="Patkova L."/>
            <person name="Nedelnik J."/>
            <person name="Repkova J."/>
        </authorList>
    </citation>
    <scope>NUCLEOTIDE SEQUENCE [LARGE SCALE GENOMIC DNA]</scope>
    <source>
        <strain evidence="2">cv. Tatra</strain>
        <tissue evidence="1">Young leaves</tissue>
    </source>
</reference>
<name>A0A2K3K872_TRIPR</name>
<dbReference type="AlphaFoldDB" id="A0A2K3K872"/>
<organism evidence="1 2">
    <name type="scientific">Trifolium pratense</name>
    <name type="common">Red clover</name>
    <dbReference type="NCBI Taxonomy" id="57577"/>
    <lineage>
        <taxon>Eukaryota</taxon>
        <taxon>Viridiplantae</taxon>
        <taxon>Streptophyta</taxon>
        <taxon>Embryophyta</taxon>
        <taxon>Tracheophyta</taxon>
        <taxon>Spermatophyta</taxon>
        <taxon>Magnoliopsida</taxon>
        <taxon>eudicotyledons</taxon>
        <taxon>Gunneridae</taxon>
        <taxon>Pentapetalae</taxon>
        <taxon>rosids</taxon>
        <taxon>fabids</taxon>
        <taxon>Fabales</taxon>
        <taxon>Fabaceae</taxon>
        <taxon>Papilionoideae</taxon>
        <taxon>50 kb inversion clade</taxon>
        <taxon>NPAAA clade</taxon>
        <taxon>Hologalegina</taxon>
        <taxon>IRL clade</taxon>
        <taxon>Trifolieae</taxon>
        <taxon>Trifolium</taxon>
    </lineage>
</organism>
<gene>
    <name evidence="1" type="ORF">L195_g061162</name>
</gene>
<feature type="non-terminal residue" evidence="1">
    <location>
        <position position="20"/>
    </location>
</feature>
<reference evidence="1 2" key="1">
    <citation type="journal article" date="2014" name="Am. J. Bot.">
        <title>Genome assembly and annotation for red clover (Trifolium pratense; Fabaceae).</title>
        <authorList>
            <person name="Istvanek J."/>
            <person name="Jaros M."/>
            <person name="Krenek A."/>
            <person name="Repkova J."/>
        </authorList>
    </citation>
    <scope>NUCLEOTIDE SEQUENCE [LARGE SCALE GENOMIC DNA]</scope>
    <source>
        <strain evidence="2">cv. Tatra</strain>
        <tissue evidence="1">Young leaves</tissue>
    </source>
</reference>
<evidence type="ECO:0000313" key="2">
    <source>
        <dbReference type="Proteomes" id="UP000236291"/>
    </source>
</evidence>
<protein>
    <submittedName>
        <fullName evidence="1">Uncharacterized protein</fullName>
    </submittedName>
</protein>
<evidence type="ECO:0000313" key="1">
    <source>
        <dbReference type="EMBL" id="PNX62472.1"/>
    </source>
</evidence>
<comment type="caution">
    <text evidence="1">The sequence shown here is derived from an EMBL/GenBank/DDBJ whole genome shotgun (WGS) entry which is preliminary data.</text>
</comment>
<dbReference type="Proteomes" id="UP000236291">
    <property type="component" value="Unassembled WGS sequence"/>
</dbReference>
<accession>A0A2K3K872</accession>
<dbReference type="EMBL" id="ASHM01148109">
    <property type="protein sequence ID" value="PNX62472.1"/>
    <property type="molecule type" value="Genomic_DNA"/>
</dbReference>
<proteinExistence type="predicted"/>
<sequence length="20" mass="2387">MVPEWQCAKRRVEKAKQIEG</sequence>